<dbReference type="GO" id="GO:0009073">
    <property type="term" value="P:aromatic amino acid family biosynthetic process"/>
    <property type="evidence" value="ECO:0007669"/>
    <property type="project" value="UniProtKB-KW"/>
</dbReference>
<dbReference type="GO" id="GO:0009423">
    <property type="term" value="P:chorismate biosynthetic process"/>
    <property type="evidence" value="ECO:0007669"/>
    <property type="project" value="UniProtKB-UniRule"/>
</dbReference>
<keyword evidence="11" id="KW-0460">Magnesium</keyword>
<keyword evidence="5 11" id="KW-0808">Transferase</keyword>
<dbReference type="InterPro" id="IPR023000">
    <property type="entry name" value="Shikimate_kinase_CS"/>
</dbReference>
<evidence type="ECO:0000256" key="1">
    <source>
        <dbReference type="ARBA" id="ARBA00004842"/>
    </source>
</evidence>
<sequence length="180" mass="19508">MPDSMAMALDRHLVLIGPMASGKSTVGQLFAARHGLQFVDSDKKIVAKHGSIPSIFSAQGERGFREIEAREVAALLTAAGDPCVISLGGGAILDTGTQQLLANCRVVFLDADLETVLPRIRRDTGRPLLAGDAAARWTEMAERRRPTYLKLADLVLTTRNKSQAELVEELSTLLNERQNS</sequence>
<evidence type="ECO:0000256" key="9">
    <source>
        <dbReference type="ARBA" id="ARBA00023141"/>
    </source>
</evidence>
<organism evidence="12 13">
    <name type="scientific">Crystallibacter crystallopoietes</name>
    <dbReference type="NCBI Taxonomy" id="37928"/>
    <lineage>
        <taxon>Bacteria</taxon>
        <taxon>Bacillati</taxon>
        <taxon>Actinomycetota</taxon>
        <taxon>Actinomycetes</taxon>
        <taxon>Micrococcales</taxon>
        <taxon>Micrococcaceae</taxon>
        <taxon>Crystallibacter</taxon>
    </lineage>
</organism>
<keyword evidence="9 11" id="KW-0057">Aromatic amino acid biosynthesis</keyword>
<comment type="similarity">
    <text evidence="2 11">Belongs to the shikimate kinase family.</text>
</comment>
<evidence type="ECO:0000256" key="3">
    <source>
        <dbReference type="ARBA" id="ARBA00012154"/>
    </source>
</evidence>
<proteinExistence type="inferred from homology"/>
<evidence type="ECO:0000256" key="2">
    <source>
        <dbReference type="ARBA" id="ARBA00006997"/>
    </source>
</evidence>
<dbReference type="InterPro" id="IPR000623">
    <property type="entry name" value="Shikimate_kinase/TSH1"/>
</dbReference>
<evidence type="ECO:0000313" key="13">
    <source>
        <dbReference type="Proteomes" id="UP000181917"/>
    </source>
</evidence>
<dbReference type="EMBL" id="FNKH01000002">
    <property type="protein sequence ID" value="SDR11843.1"/>
    <property type="molecule type" value="Genomic_DNA"/>
</dbReference>
<dbReference type="PANTHER" id="PTHR21087">
    <property type="entry name" value="SHIKIMATE KINASE"/>
    <property type="match status" value="1"/>
</dbReference>
<keyword evidence="6 11" id="KW-0547">Nucleotide-binding</keyword>
<dbReference type="AlphaFoldDB" id="A0A1H1GFI8"/>
<name>A0A1H1GFI8_9MICC</name>
<keyword evidence="11" id="KW-0479">Metal-binding</keyword>
<comment type="pathway">
    <text evidence="1 11">Metabolic intermediate biosynthesis; chorismate biosynthesis; chorismate from D-erythrose 4-phosphate and phosphoenolpyruvate: step 5/7.</text>
</comment>
<dbReference type="Proteomes" id="UP000181917">
    <property type="component" value="Unassembled WGS sequence"/>
</dbReference>
<dbReference type="InterPro" id="IPR031322">
    <property type="entry name" value="Shikimate/glucono_kinase"/>
</dbReference>
<feature type="binding site" evidence="11">
    <location>
        <position position="144"/>
    </location>
    <ligand>
        <name>substrate</name>
    </ligand>
</feature>
<reference evidence="12 13" key="1">
    <citation type="submission" date="2016-10" db="EMBL/GenBank/DDBJ databases">
        <authorList>
            <person name="de Groot N.N."/>
        </authorList>
    </citation>
    <scope>NUCLEOTIDE SEQUENCE [LARGE SCALE GENOMIC DNA]</scope>
    <source>
        <strain evidence="12 13">DSM 20117</strain>
    </source>
</reference>
<keyword evidence="11" id="KW-0963">Cytoplasm</keyword>
<comment type="subcellular location">
    <subcellularLocation>
        <location evidence="11">Cytoplasm</location>
    </subcellularLocation>
</comment>
<dbReference type="GO" id="GO:0008652">
    <property type="term" value="P:amino acid biosynthetic process"/>
    <property type="evidence" value="ECO:0007669"/>
    <property type="project" value="UniProtKB-KW"/>
</dbReference>
<feature type="binding site" evidence="11">
    <location>
        <begin position="20"/>
        <end position="25"/>
    </location>
    <ligand>
        <name>ATP</name>
        <dbReference type="ChEBI" id="CHEBI:30616"/>
    </ligand>
</feature>
<feature type="binding site" evidence="11">
    <location>
        <position position="126"/>
    </location>
    <ligand>
        <name>ATP</name>
        <dbReference type="ChEBI" id="CHEBI:30616"/>
    </ligand>
</feature>
<accession>A0A1H1GFI8</accession>
<feature type="binding site" evidence="11">
    <location>
        <position position="65"/>
    </location>
    <ligand>
        <name>substrate</name>
    </ligand>
</feature>
<evidence type="ECO:0000256" key="4">
    <source>
        <dbReference type="ARBA" id="ARBA00022605"/>
    </source>
</evidence>
<evidence type="ECO:0000256" key="8">
    <source>
        <dbReference type="ARBA" id="ARBA00022840"/>
    </source>
</evidence>
<dbReference type="PRINTS" id="PR01100">
    <property type="entry name" value="SHIKIMTKNASE"/>
</dbReference>
<evidence type="ECO:0000256" key="6">
    <source>
        <dbReference type="ARBA" id="ARBA00022741"/>
    </source>
</evidence>
<dbReference type="PANTHER" id="PTHR21087:SF16">
    <property type="entry name" value="SHIKIMATE KINASE 1, CHLOROPLASTIC"/>
    <property type="match status" value="1"/>
</dbReference>
<dbReference type="InterPro" id="IPR027417">
    <property type="entry name" value="P-loop_NTPase"/>
</dbReference>
<evidence type="ECO:0000256" key="10">
    <source>
        <dbReference type="ARBA" id="ARBA00048567"/>
    </source>
</evidence>
<gene>
    <name evidence="11" type="primary">aroK</name>
    <name evidence="12" type="ORF">SAMN04489742_4046</name>
</gene>
<comment type="cofactor">
    <cofactor evidence="11">
        <name>Mg(2+)</name>
        <dbReference type="ChEBI" id="CHEBI:18420"/>
    </cofactor>
    <text evidence="11">Binds 1 Mg(2+) ion per subunit.</text>
</comment>
<dbReference type="CDD" id="cd00464">
    <property type="entry name" value="SK"/>
    <property type="match status" value="1"/>
</dbReference>
<protein>
    <recommendedName>
        <fullName evidence="3 11">Shikimate kinase</fullName>
        <shortName evidence="11">SK</shortName>
        <ecNumber evidence="3 11">2.7.1.71</ecNumber>
    </recommendedName>
</protein>
<keyword evidence="4 11" id="KW-0028">Amino-acid biosynthesis</keyword>
<keyword evidence="8 11" id="KW-0067">ATP-binding</keyword>
<dbReference type="UniPathway" id="UPA00053">
    <property type="reaction ID" value="UER00088"/>
</dbReference>
<dbReference type="GO" id="GO:0005524">
    <property type="term" value="F:ATP binding"/>
    <property type="evidence" value="ECO:0007669"/>
    <property type="project" value="UniProtKB-UniRule"/>
</dbReference>
<dbReference type="Pfam" id="PF01202">
    <property type="entry name" value="SKI"/>
    <property type="match status" value="1"/>
</dbReference>
<evidence type="ECO:0000256" key="7">
    <source>
        <dbReference type="ARBA" id="ARBA00022777"/>
    </source>
</evidence>
<evidence type="ECO:0000256" key="11">
    <source>
        <dbReference type="HAMAP-Rule" id="MF_00109"/>
    </source>
</evidence>
<dbReference type="GO" id="GO:0004765">
    <property type="term" value="F:shikimate kinase activity"/>
    <property type="evidence" value="ECO:0007669"/>
    <property type="project" value="UniProtKB-UniRule"/>
</dbReference>
<dbReference type="Gene3D" id="3.40.50.300">
    <property type="entry name" value="P-loop containing nucleotide triphosphate hydrolases"/>
    <property type="match status" value="1"/>
</dbReference>
<keyword evidence="7 11" id="KW-0418">Kinase</keyword>
<comment type="caution">
    <text evidence="11">Lacks conserved residue(s) required for the propagation of feature annotation.</text>
</comment>
<dbReference type="PROSITE" id="PS01128">
    <property type="entry name" value="SHIKIMATE_KINASE"/>
    <property type="match status" value="1"/>
</dbReference>
<dbReference type="EC" id="2.7.1.71" evidence="3 11"/>
<dbReference type="GO" id="GO:0005829">
    <property type="term" value="C:cytosol"/>
    <property type="evidence" value="ECO:0007669"/>
    <property type="project" value="TreeGrafter"/>
</dbReference>
<dbReference type="HAMAP" id="MF_00109">
    <property type="entry name" value="Shikimate_kinase"/>
    <property type="match status" value="1"/>
</dbReference>
<feature type="binding site" evidence="11">
    <location>
        <position position="42"/>
    </location>
    <ligand>
        <name>substrate</name>
    </ligand>
</feature>
<dbReference type="SUPFAM" id="SSF52540">
    <property type="entry name" value="P-loop containing nucleoside triphosphate hydrolases"/>
    <property type="match status" value="1"/>
</dbReference>
<comment type="function">
    <text evidence="11">Catalyzes the specific phosphorylation of the 3-hydroxyl group of shikimic acid using ATP as a cosubstrate.</text>
</comment>
<dbReference type="GO" id="GO:0000287">
    <property type="term" value="F:magnesium ion binding"/>
    <property type="evidence" value="ECO:0007669"/>
    <property type="project" value="UniProtKB-UniRule"/>
</dbReference>
<feature type="binding site" evidence="11">
    <location>
        <position position="89"/>
    </location>
    <ligand>
        <name>substrate</name>
    </ligand>
</feature>
<evidence type="ECO:0000256" key="5">
    <source>
        <dbReference type="ARBA" id="ARBA00022679"/>
    </source>
</evidence>
<keyword evidence="13" id="KW-1185">Reference proteome</keyword>
<dbReference type="STRING" id="37928.SAMN04489742_4046"/>
<feature type="binding site" evidence="11">
    <location>
        <position position="24"/>
    </location>
    <ligand>
        <name>Mg(2+)</name>
        <dbReference type="ChEBI" id="CHEBI:18420"/>
    </ligand>
</feature>
<comment type="subunit">
    <text evidence="11">Monomer.</text>
</comment>
<evidence type="ECO:0000313" key="12">
    <source>
        <dbReference type="EMBL" id="SDR11843.1"/>
    </source>
</evidence>
<comment type="catalytic activity">
    <reaction evidence="10 11">
        <text>shikimate + ATP = 3-phosphoshikimate + ADP + H(+)</text>
        <dbReference type="Rhea" id="RHEA:13121"/>
        <dbReference type="ChEBI" id="CHEBI:15378"/>
        <dbReference type="ChEBI" id="CHEBI:30616"/>
        <dbReference type="ChEBI" id="CHEBI:36208"/>
        <dbReference type="ChEBI" id="CHEBI:145989"/>
        <dbReference type="ChEBI" id="CHEBI:456216"/>
        <dbReference type="EC" id="2.7.1.71"/>
    </reaction>
</comment>